<accession>A0A3P8JMF2</accession>
<keyword evidence="2" id="KW-1133">Transmembrane helix</keyword>
<dbReference type="EMBL" id="UZAL01036956">
    <property type="protein sequence ID" value="VDP70873.1"/>
    <property type="molecule type" value="Genomic_DNA"/>
</dbReference>
<keyword evidence="2" id="KW-0472">Membrane</keyword>
<dbReference type="AlphaFoldDB" id="A0A3P8JMF2"/>
<name>A0A3P8JMF2_9TREM</name>
<dbReference type="GO" id="GO:0005319">
    <property type="term" value="F:lipid transporter activity"/>
    <property type="evidence" value="ECO:0007669"/>
    <property type="project" value="TreeGrafter"/>
</dbReference>
<evidence type="ECO:0000256" key="1">
    <source>
        <dbReference type="SAM" id="MobiDB-lite"/>
    </source>
</evidence>
<evidence type="ECO:0000256" key="2">
    <source>
        <dbReference type="SAM" id="Phobius"/>
    </source>
</evidence>
<dbReference type="GO" id="GO:0140359">
    <property type="term" value="F:ABC-type transporter activity"/>
    <property type="evidence" value="ECO:0007669"/>
    <property type="project" value="InterPro"/>
</dbReference>
<dbReference type="InterPro" id="IPR026082">
    <property type="entry name" value="ABCA"/>
</dbReference>
<organism evidence="3 4">
    <name type="scientific">Schistosoma mattheei</name>
    <dbReference type="NCBI Taxonomy" id="31246"/>
    <lineage>
        <taxon>Eukaryota</taxon>
        <taxon>Metazoa</taxon>
        <taxon>Spiralia</taxon>
        <taxon>Lophotrochozoa</taxon>
        <taxon>Platyhelminthes</taxon>
        <taxon>Trematoda</taxon>
        <taxon>Digenea</taxon>
        <taxon>Strigeidida</taxon>
        <taxon>Schistosomatoidea</taxon>
        <taxon>Schistosomatidae</taxon>
        <taxon>Schistosoma</taxon>
    </lineage>
</organism>
<evidence type="ECO:0000313" key="4">
    <source>
        <dbReference type="Proteomes" id="UP000269396"/>
    </source>
</evidence>
<dbReference type="GO" id="GO:0016020">
    <property type="term" value="C:membrane"/>
    <property type="evidence" value="ECO:0007669"/>
    <property type="project" value="InterPro"/>
</dbReference>
<feature type="transmembrane region" description="Helical" evidence="2">
    <location>
        <begin position="66"/>
        <end position="89"/>
    </location>
</feature>
<sequence length="227" mass="25722">MIVISLPYPLLERHYNELNIFIKMFACLLPSLGMGLLCILIGQFEGAGLGVQFSSYFKPASPDDSLSIHLLCSMFIFDSIVFLILTHYISAVWPGKYGIPKPWYFPFLCLCRRKLTFEVLLDNPKPNELTRNVKETTRLLSLPNTDGRNGELQTNQQININNTEFIPSDPFPEKNEPLLEHNDDGDDTLERLSAPSSDMHEYFESEPIGLQVGIAIDHLCKVIVMLS</sequence>
<feature type="transmembrane region" description="Helical" evidence="2">
    <location>
        <begin position="20"/>
        <end position="44"/>
    </location>
</feature>
<dbReference type="PANTHER" id="PTHR19229:SF250">
    <property type="entry name" value="ABC TRANSPORTER DOMAIN-CONTAINING PROTEIN-RELATED"/>
    <property type="match status" value="1"/>
</dbReference>
<dbReference type="PANTHER" id="PTHR19229">
    <property type="entry name" value="ATP-BINDING CASSETTE TRANSPORTER SUBFAMILY A ABCA"/>
    <property type="match status" value="1"/>
</dbReference>
<keyword evidence="2" id="KW-0812">Transmembrane</keyword>
<reference evidence="3 4" key="1">
    <citation type="submission" date="2018-11" db="EMBL/GenBank/DDBJ databases">
        <authorList>
            <consortium name="Pathogen Informatics"/>
        </authorList>
    </citation>
    <scope>NUCLEOTIDE SEQUENCE [LARGE SCALE GENOMIC DNA]</scope>
    <source>
        <strain>Denwood</strain>
        <strain evidence="4">Zambia</strain>
    </source>
</reference>
<proteinExistence type="predicted"/>
<evidence type="ECO:0000313" key="3">
    <source>
        <dbReference type="EMBL" id="VDP70873.1"/>
    </source>
</evidence>
<dbReference type="Proteomes" id="UP000269396">
    <property type="component" value="Unassembled WGS sequence"/>
</dbReference>
<keyword evidence="4" id="KW-1185">Reference proteome</keyword>
<feature type="region of interest" description="Disordered" evidence="1">
    <location>
        <begin position="171"/>
        <end position="192"/>
    </location>
</feature>
<feature type="compositionally biased region" description="Basic and acidic residues" evidence="1">
    <location>
        <begin position="171"/>
        <end position="182"/>
    </location>
</feature>
<protein>
    <submittedName>
        <fullName evidence="3">Uncharacterized protein</fullName>
    </submittedName>
</protein>
<gene>
    <name evidence="3" type="ORF">SMTD_LOCUS16272</name>
</gene>